<dbReference type="OMA" id="WSINAVV"/>
<dbReference type="PANTHER" id="PTHR32322">
    <property type="entry name" value="INNER MEMBRANE TRANSPORTER"/>
    <property type="match status" value="1"/>
</dbReference>
<sequence length="291" mass="32583">MNWKVYISGFAVSTIFGLSFLFTKNSIEHINVYTFLAFRFGVATSVMLLLWLFGIVKLTKKPFWKLWKVALFQPIAYFVFETNGLRFTTSSEAGMLIALIPIVITILSPALLKERIRWYQILFAFLSFFGVFLIVKGGGLEQGALLGKLLVLGAVFSAAFYNIFSRKLSSEFTPVEITFFMMLTGFVFFFFLSIVTGNFTIAFHPAVVIGALYLGILSSTVAFFLVNFMLSKVSPTVSSLFSNLTTVISVIAGSFIRHERIAAVQVFGMILILVSLILNSYLKSKEVEQSR</sequence>
<proteinExistence type="predicted"/>
<dbReference type="OrthoDB" id="37139at2"/>
<evidence type="ECO:0000259" key="7">
    <source>
        <dbReference type="Pfam" id="PF00892"/>
    </source>
</evidence>
<name>A0A172T3X7_FERPE</name>
<dbReference type="EMBL" id="CP011393">
    <property type="protein sequence ID" value="ANE41664.1"/>
    <property type="molecule type" value="Genomic_DNA"/>
</dbReference>
<evidence type="ECO:0000256" key="1">
    <source>
        <dbReference type="ARBA" id="ARBA00004651"/>
    </source>
</evidence>
<evidence type="ECO:0000256" key="5">
    <source>
        <dbReference type="ARBA" id="ARBA00023136"/>
    </source>
</evidence>
<dbReference type="InterPro" id="IPR050638">
    <property type="entry name" value="AA-Vitamin_Transporters"/>
</dbReference>
<evidence type="ECO:0000313" key="9">
    <source>
        <dbReference type="Proteomes" id="UP000077096"/>
    </source>
</evidence>
<feature type="domain" description="EamA" evidence="7">
    <location>
        <begin position="146"/>
        <end position="280"/>
    </location>
</feature>
<keyword evidence="5 6" id="KW-0472">Membrane</keyword>
<feature type="transmembrane region" description="Helical" evidence="6">
    <location>
        <begin position="93"/>
        <end position="112"/>
    </location>
</feature>
<dbReference type="GO" id="GO:0005886">
    <property type="term" value="C:plasma membrane"/>
    <property type="evidence" value="ECO:0007669"/>
    <property type="project" value="UniProtKB-SubCell"/>
</dbReference>
<evidence type="ECO:0000256" key="6">
    <source>
        <dbReference type="SAM" id="Phobius"/>
    </source>
</evidence>
<feature type="transmembrane region" description="Helical" evidence="6">
    <location>
        <begin position="145"/>
        <end position="164"/>
    </location>
</feature>
<reference evidence="8 9" key="1">
    <citation type="submission" date="2014-08" db="EMBL/GenBank/DDBJ databases">
        <title>Fervidobacterium pennivorans DYC genome.</title>
        <authorList>
            <person name="Wushke S."/>
        </authorList>
    </citation>
    <scope>NUCLEOTIDE SEQUENCE [LARGE SCALE GENOMIC DNA]</scope>
    <source>
        <strain evidence="8 9">DYC</strain>
    </source>
</reference>
<dbReference type="InterPro" id="IPR037185">
    <property type="entry name" value="EmrE-like"/>
</dbReference>
<dbReference type="InterPro" id="IPR000620">
    <property type="entry name" value="EamA_dom"/>
</dbReference>
<dbReference type="Pfam" id="PF00892">
    <property type="entry name" value="EamA"/>
    <property type="match status" value="2"/>
</dbReference>
<feature type="transmembrane region" description="Helical" evidence="6">
    <location>
        <begin position="176"/>
        <end position="195"/>
    </location>
</feature>
<dbReference type="PATRIC" id="fig|93466.3.peg.1403"/>
<feature type="transmembrane region" description="Helical" evidence="6">
    <location>
        <begin position="119"/>
        <end position="139"/>
    </location>
</feature>
<evidence type="ECO:0000313" key="8">
    <source>
        <dbReference type="EMBL" id="ANE41664.1"/>
    </source>
</evidence>
<keyword evidence="4 6" id="KW-1133">Transmembrane helix</keyword>
<feature type="transmembrane region" description="Helical" evidence="6">
    <location>
        <begin position="6"/>
        <end position="23"/>
    </location>
</feature>
<accession>A0A172T3X7</accession>
<keyword evidence="3 6" id="KW-0812">Transmembrane</keyword>
<feature type="transmembrane region" description="Helical" evidence="6">
    <location>
        <begin position="201"/>
        <end position="225"/>
    </location>
</feature>
<feature type="transmembrane region" description="Helical" evidence="6">
    <location>
        <begin position="237"/>
        <end position="256"/>
    </location>
</feature>
<dbReference type="AlphaFoldDB" id="A0A172T3X7"/>
<dbReference type="PANTHER" id="PTHR32322:SF18">
    <property type="entry name" value="S-ADENOSYLMETHIONINE_S-ADENOSYLHOMOCYSTEINE TRANSPORTER"/>
    <property type="match status" value="1"/>
</dbReference>
<gene>
    <name evidence="8" type="ORF">JM64_06615</name>
</gene>
<dbReference type="Proteomes" id="UP000077096">
    <property type="component" value="Chromosome"/>
</dbReference>
<evidence type="ECO:0000256" key="4">
    <source>
        <dbReference type="ARBA" id="ARBA00022989"/>
    </source>
</evidence>
<feature type="domain" description="EamA" evidence="7">
    <location>
        <begin position="5"/>
        <end position="135"/>
    </location>
</feature>
<evidence type="ECO:0000256" key="3">
    <source>
        <dbReference type="ARBA" id="ARBA00022692"/>
    </source>
</evidence>
<evidence type="ECO:0000256" key="2">
    <source>
        <dbReference type="ARBA" id="ARBA00022475"/>
    </source>
</evidence>
<feature type="transmembrane region" description="Helical" evidence="6">
    <location>
        <begin position="35"/>
        <end position="56"/>
    </location>
</feature>
<comment type="subcellular location">
    <subcellularLocation>
        <location evidence="1">Cell membrane</location>
        <topology evidence="1">Multi-pass membrane protein</topology>
    </subcellularLocation>
</comment>
<dbReference type="SUPFAM" id="SSF103481">
    <property type="entry name" value="Multidrug resistance efflux transporter EmrE"/>
    <property type="match status" value="2"/>
</dbReference>
<feature type="transmembrane region" description="Helical" evidence="6">
    <location>
        <begin position="262"/>
        <end position="282"/>
    </location>
</feature>
<protein>
    <submittedName>
        <fullName evidence="8">Membrane protein</fullName>
    </submittedName>
</protein>
<keyword evidence="2" id="KW-1003">Cell membrane</keyword>
<dbReference type="KEGG" id="fng:JM64_06615"/>
<organism evidence="8 9">
    <name type="scientific">Fervidobacterium pennivorans</name>
    <dbReference type="NCBI Taxonomy" id="93466"/>
    <lineage>
        <taxon>Bacteria</taxon>
        <taxon>Thermotogati</taxon>
        <taxon>Thermotogota</taxon>
        <taxon>Thermotogae</taxon>
        <taxon>Thermotogales</taxon>
        <taxon>Fervidobacteriaceae</taxon>
        <taxon>Fervidobacterium</taxon>
    </lineage>
</organism>